<accession>A0ABZ2XL82</accession>
<name>A0ABZ2XL82_9RHOO</name>
<keyword evidence="2" id="KW-0614">Plasmid</keyword>
<keyword evidence="1" id="KW-0472">Membrane</keyword>
<evidence type="ECO:0000256" key="1">
    <source>
        <dbReference type="SAM" id="Phobius"/>
    </source>
</evidence>
<keyword evidence="1" id="KW-1133">Transmembrane helix</keyword>
<dbReference type="EMBL" id="CP151407">
    <property type="protein sequence ID" value="WZJ23345.1"/>
    <property type="molecule type" value="Genomic_DNA"/>
</dbReference>
<dbReference type="Proteomes" id="UP001479520">
    <property type="component" value="Plasmid unnamed1"/>
</dbReference>
<dbReference type="RefSeq" id="WP_341744684.1">
    <property type="nucleotide sequence ID" value="NZ_CP151407.1"/>
</dbReference>
<evidence type="ECO:0008006" key="4">
    <source>
        <dbReference type="Google" id="ProtNLM"/>
    </source>
</evidence>
<geneLocation type="plasmid" evidence="2 3">
    <name>unnamed1</name>
</geneLocation>
<keyword evidence="3" id="KW-1185">Reference proteome</keyword>
<keyword evidence="1" id="KW-0812">Transmembrane</keyword>
<sequence length="66" mass="7559">MNKEQIKHWADVLKEVATGQFLFFGGKNLYLYSKSNDFDWVILGLSGVLYLTLHGIIHFILSALED</sequence>
<evidence type="ECO:0000313" key="3">
    <source>
        <dbReference type="Proteomes" id="UP001479520"/>
    </source>
</evidence>
<reference evidence="2 3" key="1">
    <citation type="submission" date="2024-04" db="EMBL/GenBank/DDBJ databases">
        <title>Dissimilatory iodate-reducing microorganisms contribute to the enrichment of iodine in groundwater.</title>
        <authorList>
            <person name="Jiang Z."/>
        </authorList>
    </citation>
    <scope>NUCLEOTIDE SEQUENCE [LARGE SCALE GENOMIC DNA]</scope>
    <source>
        <strain evidence="2 3">NCP973</strain>
        <plasmid evidence="2 3">unnamed1</plasmid>
    </source>
</reference>
<organism evidence="2 3">
    <name type="scientific">Azonexus hydrophilus</name>
    <dbReference type="NCBI Taxonomy" id="418702"/>
    <lineage>
        <taxon>Bacteria</taxon>
        <taxon>Pseudomonadati</taxon>
        <taxon>Pseudomonadota</taxon>
        <taxon>Betaproteobacteria</taxon>
        <taxon>Rhodocyclales</taxon>
        <taxon>Azonexaceae</taxon>
        <taxon>Azonexus</taxon>
    </lineage>
</organism>
<protein>
    <recommendedName>
        <fullName evidence="4">PH domain-containing protein</fullName>
    </recommendedName>
</protein>
<feature type="transmembrane region" description="Helical" evidence="1">
    <location>
        <begin position="40"/>
        <end position="61"/>
    </location>
</feature>
<proteinExistence type="predicted"/>
<evidence type="ECO:0000313" key="2">
    <source>
        <dbReference type="EMBL" id="WZJ23345.1"/>
    </source>
</evidence>
<gene>
    <name evidence="2" type="ORF">AADV58_18220</name>
</gene>